<comment type="caution">
    <text evidence="4">The sequence shown here is derived from an EMBL/GenBank/DDBJ whole genome shotgun (WGS) entry which is preliminary data.</text>
</comment>
<keyword evidence="5" id="KW-1185">Reference proteome</keyword>
<dbReference type="Pfam" id="PF07589">
    <property type="entry name" value="PEP-CTERM"/>
    <property type="match status" value="1"/>
</dbReference>
<evidence type="ECO:0000313" key="4">
    <source>
        <dbReference type="EMBL" id="TDP13335.1"/>
    </source>
</evidence>
<dbReference type="SUPFAM" id="SSF50494">
    <property type="entry name" value="Trypsin-like serine proteases"/>
    <property type="match status" value="1"/>
</dbReference>
<dbReference type="GO" id="GO:0004252">
    <property type="term" value="F:serine-type endopeptidase activity"/>
    <property type="evidence" value="ECO:0007669"/>
    <property type="project" value="InterPro"/>
</dbReference>
<dbReference type="InterPro" id="IPR001254">
    <property type="entry name" value="Trypsin_dom"/>
</dbReference>
<dbReference type="InterPro" id="IPR050430">
    <property type="entry name" value="Peptidase_S1"/>
</dbReference>
<dbReference type="AlphaFoldDB" id="A0A4R6NE63"/>
<dbReference type="OrthoDB" id="9813836at2"/>
<keyword evidence="2" id="KW-0732">Signal</keyword>
<dbReference type="SMART" id="SM00020">
    <property type="entry name" value="Tryp_SPc"/>
    <property type="match status" value="1"/>
</dbReference>
<dbReference type="PANTHER" id="PTHR24276:SF94">
    <property type="entry name" value="AT20289P-RELATED"/>
    <property type="match status" value="1"/>
</dbReference>
<evidence type="ECO:0000313" key="5">
    <source>
        <dbReference type="Proteomes" id="UP000295357"/>
    </source>
</evidence>
<dbReference type="PROSITE" id="PS00134">
    <property type="entry name" value="TRYPSIN_HIS"/>
    <property type="match status" value="1"/>
</dbReference>
<proteinExistence type="predicted"/>
<feature type="domain" description="Peptidase S1" evidence="3">
    <location>
        <begin position="33"/>
        <end position="334"/>
    </location>
</feature>
<accession>A0A4R6NE63</accession>
<dbReference type="InterPro" id="IPR043504">
    <property type="entry name" value="Peptidase_S1_PA_chymotrypsin"/>
</dbReference>
<protein>
    <submittedName>
        <fullName evidence="4">Putative secreted protein with PEP-CTERM sorting signal</fullName>
    </submittedName>
</protein>
<feature type="chain" id="PRO_5020587235" evidence="2">
    <location>
        <begin position="42"/>
        <end position="365"/>
    </location>
</feature>
<evidence type="ECO:0000259" key="3">
    <source>
        <dbReference type="PROSITE" id="PS50240"/>
    </source>
</evidence>
<feature type="signal peptide" evidence="2">
    <location>
        <begin position="1"/>
        <end position="41"/>
    </location>
</feature>
<gene>
    <name evidence="4" type="ORF">DFR39_101810</name>
</gene>
<dbReference type="Proteomes" id="UP000295357">
    <property type="component" value="Unassembled WGS sequence"/>
</dbReference>
<dbReference type="Pfam" id="PF00089">
    <property type="entry name" value="Trypsin"/>
    <property type="match status" value="1"/>
</dbReference>
<evidence type="ECO:0000256" key="2">
    <source>
        <dbReference type="SAM" id="SignalP"/>
    </source>
</evidence>
<organism evidence="4 5">
    <name type="scientific">Roseateles asaccharophilus</name>
    <dbReference type="NCBI Taxonomy" id="582607"/>
    <lineage>
        <taxon>Bacteria</taxon>
        <taxon>Pseudomonadati</taxon>
        <taxon>Pseudomonadota</taxon>
        <taxon>Betaproteobacteria</taxon>
        <taxon>Burkholderiales</taxon>
        <taxon>Sphaerotilaceae</taxon>
        <taxon>Roseateles</taxon>
    </lineage>
</organism>
<dbReference type="PANTHER" id="PTHR24276">
    <property type="entry name" value="POLYSERASE-RELATED"/>
    <property type="match status" value="1"/>
</dbReference>
<sequence>MPHSLRPITCPDQPQPATTARLTLALLAVLCSAVSAPSASAMSNTSNPVNWRIEASTRFNEVSLDGLARLSYTLPSGSGSMCSGSLLDGGLYVLTAAHCVDNGKSNFRLEFGVVNDVAKANSSVSQVIMHPSWAGDVTTQADLALLKLSTPLTGAQGFQIHRSSALGQSVLMTGYGTTGLGGSNSPPSFSDRAYGHWGMNTFDATAIQFIDAAQAQGLPDLGTWSNAHGEIYVADFDNGDSRYNTLGRLNGLSSGLGIANEALISGGDSGGGDFVWDGKAWLLTGVHSWSWGFCSGRITNPSCDFSRANESGFGDLMGSTAVYSHVDWISSVTGMTAPVPEPGSWALMAAGLGLLAWRRNPQRPA</sequence>
<dbReference type="EMBL" id="SNXE01000001">
    <property type="protein sequence ID" value="TDP13335.1"/>
    <property type="molecule type" value="Genomic_DNA"/>
</dbReference>
<dbReference type="InterPro" id="IPR009003">
    <property type="entry name" value="Peptidase_S1_PA"/>
</dbReference>
<dbReference type="Gene3D" id="2.40.10.10">
    <property type="entry name" value="Trypsin-like serine proteases"/>
    <property type="match status" value="1"/>
</dbReference>
<reference evidence="4 5" key="1">
    <citation type="submission" date="2019-03" db="EMBL/GenBank/DDBJ databases">
        <title>Genomic Encyclopedia of Type Strains, Phase IV (KMG-IV): sequencing the most valuable type-strain genomes for metagenomic binning, comparative biology and taxonomic classification.</title>
        <authorList>
            <person name="Goeker M."/>
        </authorList>
    </citation>
    <scope>NUCLEOTIDE SEQUENCE [LARGE SCALE GENOMIC DNA]</scope>
    <source>
        <strain evidence="4 5">DSM 25082</strain>
    </source>
</reference>
<dbReference type="RefSeq" id="WP_133602415.1">
    <property type="nucleotide sequence ID" value="NZ_JAUFPJ010000001.1"/>
</dbReference>
<name>A0A4R6NE63_9BURK</name>
<dbReference type="InterPro" id="IPR018114">
    <property type="entry name" value="TRYPSIN_HIS"/>
</dbReference>
<evidence type="ECO:0000256" key="1">
    <source>
        <dbReference type="ARBA" id="ARBA00023157"/>
    </source>
</evidence>
<dbReference type="GO" id="GO:0006508">
    <property type="term" value="P:proteolysis"/>
    <property type="evidence" value="ECO:0007669"/>
    <property type="project" value="InterPro"/>
</dbReference>
<keyword evidence="1" id="KW-1015">Disulfide bond</keyword>
<dbReference type="InterPro" id="IPR013424">
    <property type="entry name" value="Ice-binding_C"/>
</dbReference>
<dbReference type="PROSITE" id="PS50240">
    <property type="entry name" value="TRYPSIN_DOM"/>
    <property type="match status" value="1"/>
</dbReference>
<dbReference type="NCBIfam" id="TIGR02595">
    <property type="entry name" value="PEP_CTERM"/>
    <property type="match status" value="1"/>
</dbReference>